<keyword evidence="2" id="KW-0238">DNA-binding</keyword>
<proteinExistence type="predicted"/>
<evidence type="ECO:0000313" key="6">
    <source>
        <dbReference type="Proteomes" id="UP000033047"/>
    </source>
</evidence>
<dbReference type="InterPro" id="IPR009057">
    <property type="entry name" value="Homeodomain-like_sf"/>
</dbReference>
<protein>
    <recommendedName>
        <fullName evidence="4">HTH araC/xylS-type domain-containing protein</fullName>
    </recommendedName>
</protein>
<dbReference type="SUPFAM" id="SSF46689">
    <property type="entry name" value="Homeodomain-like"/>
    <property type="match status" value="1"/>
</dbReference>
<evidence type="ECO:0000256" key="1">
    <source>
        <dbReference type="ARBA" id="ARBA00023015"/>
    </source>
</evidence>
<gene>
    <name evidence="5" type="ORF">HMPREF1535_05086</name>
</gene>
<organism evidence="5 6">
    <name type="scientific">Parabacteroides goldsteinii DSM 19448 = WAL 12034</name>
    <dbReference type="NCBI Taxonomy" id="927665"/>
    <lineage>
        <taxon>Bacteria</taxon>
        <taxon>Pseudomonadati</taxon>
        <taxon>Bacteroidota</taxon>
        <taxon>Bacteroidia</taxon>
        <taxon>Bacteroidales</taxon>
        <taxon>Tannerellaceae</taxon>
        <taxon>Parabacteroides</taxon>
    </lineage>
</organism>
<keyword evidence="1" id="KW-0805">Transcription regulation</keyword>
<dbReference type="Proteomes" id="UP000033047">
    <property type="component" value="Unassembled WGS sequence"/>
</dbReference>
<feature type="domain" description="HTH araC/xylS-type" evidence="4">
    <location>
        <begin position="47"/>
        <end position="149"/>
    </location>
</feature>
<keyword evidence="3" id="KW-0804">Transcription</keyword>
<accession>A0A0F5II31</accession>
<evidence type="ECO:0000313" key="5">
    <source>
        <dbReference type="EMBL" id="KKB45191.1"/>
    </source>
</evidence>
<dbReference type="PROSITE" id="PS01124">
    <property type="entry name" value="HTH_ARAC_FAMILY_2"/>
    <property type="match status" value="1"/>
</dbReference>
<dbReference type="Pfam" id="PF12833">
    <property type="entry name" value="HTH_18"/>
    <property type="match status" value="1"/>
</dbReference>
<evidence type="ECO:0000256" key="2">
    <source>
        <dbReference type="ARBA" id="ARBA00023125"/>
    </source>
</evidence>
<sequence>MNQKIKMHFFEIERPDFYLFIFILDRIIPPPKISKFSENTEYIEIYNKIHHYVVTEKHFLDKDITVDIIVRQCNVKKKSLNKILRLKDDVAFHAYINKQRVIYASALLLEPSNKLIEVVASESCFNNSRTFVRNFKIVYHMTPSEYRRSHRTKNS</sequence>
<dbReference type="GO" id="GO:0003700">
    <property type="term" value="F:DNA-binding transcription factor activity"/>
    <property type="evidence" value="ECO:0007669"/>
    <property type="project" value="InterPro"/>
</dbReference>
<dbReference type="PANTHER" id="PTHR43280">
    <property type="entry name" value="ARAC-FAMILY TRANSCRIPTIONAL REGULATOR"/>
    <property type="match status" value="1"/>
</dbReference>
<dbReference type="RefSeq" id="WP_010800455.1">
    <property type="nucleotide sequence ID" value="NZ_UYXO01000015.1"/>
</dbReference>
<dbReference type="PANTHER" id="PTHR43280:SF34">
    <property type="entry name" value="ARAC-FAMILY TRANSCRIPTIONAL REGULATOR"/>
    <property type="match status" value="1"/>
</dbReference>
<dbReference type="STRING" id="927665.HMPREF1535_05086"/>
<dbReference type="InterPro" id="IPR018060">
    <property type="entry name" value="HTH_AraC"/>
</dbReference>
<dbReference type="Gene3D" id="1.10.10.60">
    <property type="entry name" value="Homeodomain-like"/>
    <property type="match status" value="1"/>
</dbReference>
<evidence type="ECO:0000256" key="3">
    <source>
        <dbReference type="ARBA" id="ARBA00023163"/>
    </source>
</evidence>
<evidence type="ECO:0000259" key="4">
    <source>
        <dbReference type="PROSITE" id="PS01124"/>
    </source>
</evidence>
<dbReference type="SMART" id="SM00342">
    <property type="entry name" value="HTH_ARAC"/>
    <property type="match status" value="1"/>
</dbReference>
<comment type="caution">
    <text evidence="5">The sequence shown here is derived from an EMBL/GenBank/DDBJ whole genome shotgun (WGS) entry which is preliminary data.</text>
</comment>
<reference evidence="5 6" key="1">
    <citation type="submission" date="2013-04" db="EMBL/GenBank/DDBJ databases">
        <title>The Genome Sequence of Parabacteroides goldsteinii DSM 19448.</title>
        <authorList>
            <consortium name="The Broad Institute Genomics Platform"/>
            <person name="Earl A."/>
            <person name="Ward D."/>
            <person name="Feldgarden M."/>
            <person name="Gevers D."/>
            <person name="Martens E."/>
            <person name="Sakamoto M."/>
            <person name="Benno Y."/>
            <person name="Song Y."/>
            <person name="Liu C."/>
            <person name="Lee J."/>
            <person name="Bolanos M."/>
            <person name="Vaisanen M.L."/>
            <person name="Finegold S.M."/>
            <person name="Walker B."/>
            <person name="Young S."/>
            <person name="Zeng Q."/>
            <person name="Gargeya S."/>
            <person name="Fitzgerald M."/>
            <person name="Haas B."/>
            <person name="Abouelleil A."/>
            <person name="Allen A.W."/>
            <person name="Alvarado L."/>
            <person name="Arachchi H.M."/>
            <person name="Berlin A.M."/>
            <person name="Chapman S.B."/>
            <person name="Gainer-Dewar J."/>
            <person name="Goldberg J."/>
            <person name="Griggs A."/>
            <person name="Gujja S."/>
            <person name="Hansen M."/>
            <person name="Howarth C."/>
            <person name="Imamovic A."/>
            <person name="Ireland A."/>
            <person name="Larimer J."/>
            <person name="McCowan C."/>
            <person name="Murphy C."/>
            <person name="Pearson M."/>
            <person name="Poon T.W."/>
            <person name="Priest M."/>
            <person name="Roberts A."/>
            <person name="Saif S."/>
            <person name="Shea T."/>
            <person name="Sisk P."/>
            <person name="Sykes S."/>
            <person name="Wortman J."/>
            <person name="Nusbaum C."/>
            <person name="Birren B."/>
        </authorList>
    </citation>
    <scope>NUCLEOTIDE SEQUENCE [LARGE SCALE GENOMIC DNA]</scope>
    <source>
        <strain evidence="5 6">DSM 19448</strain>
    </source>
</reference>
<dbReference type="HOGENOM" id="CLU_1720586_0_0_10"/>
<dbReference type="PATRIC" id="fig|927665.4.peg.5207"/>
<dbReference type="EMBL" id="AQHV01000030">
    <property type="protein sequence ID" value="KKB45191.1"/>
    <property type="molecule type" value="Genomic_DNA"/>
</dbReference>
<dbReference type="AlphaFoldDB" id="A0A0F5II31"/>
<dbReference type="GO" id="GO:0043565">
    <property type="term" value="F:sequence-specific DNA binding"/>
    <property type="evidence" value="ECO:0007669"/>
    <property type="project" value="InterPro"/>
</dbReference>
<name>A0A0F5II31_9BACT</name>